<evidence type="ECO:0000256" key="1">
    <source>
        <dbReference type="SAM" id="MobiDB-lite"/>
    </source>
</evidence>
<gene>
    <name evidence="2" type="ORF">GCM10018980_49910</name>
</gene>
<dbReference type="EMBL" id="BNBF01000016">
    <property type="protein sequence ID" value="GHG60956.1"/>
    <property type="molecule type" value="Genomic_DNA"/>
</dbReference>
<evidence type="ECO:0000313" key="3">
    <source>
        <dbReference type="Proteomes" id="UP000619355"/>
    </source>
</evidence>
<sequence>MGGGPGEGGGTVVGPVHEIAGAAEVSGDDLRHRGVVVDDQDAGGRGIGRRGRFWGDGGGGGGSTSGAVGDAARAGRVRLLHGPSLAPGRRGCRSRGPCPAATSAFRKEQRSGMSASRS</sequence>
<organism evidence="2 3">
    <name type="scientific">Streptomyces capoamus</name>
    <dbReference type="NCBI Taxonomy" id="68183"/>
    <lineage>
        <taxon>Bacteria</taxon>
        <taxon>Bacillati</taxon>
        <taxon>Actinomycetota</taxon>
        <taxon>Actinomycetes</taxon>
        <taxon>Kitasatosporales</taxon>
        <taxon>Streptomycetaceae</taxon>
        <taxon>Streptomyces</taxon>
    </lineage>
</organism>
<name>A0A919EZ63_9ACTN</name>
<feature type="compositionally biased region" description="Low complexity" evidence="1">
    <location>
        <begin position="65"/>
        <end position="74"/>
    </location>
</feature>
<dbReference type="Proteomes" id="UP000619355">
    <property type="component" value="Unassembled WGS sequence"/>
</dbReference>
<proteinExistence type="predicted"/>
<dbReference type="AlphaFoldDB" id="A0A919EZ63"/>
<comment type="caution">
    <text evidence="2">The sequence shown here is derived from an EMBL/GenBank/DDBJ whole genome shotgun (WGS) entry which is preliminary data.</text>
</comment>
<feature type="region of interest" description="Disordered" evidence="1">
    <location>
        <begin position="23"/>
        <end position="118"/>
    </location>
</feature>
<keyword evidence="3" id="KW-1185">Reference proteome</keyword>
<accession>A0A919EZ63</accession>
<protein>
    <submittedName>
        <fullName evidence="2">Uncharacterized protein</fullName>
    </submittedName>
</protein>
<feature type="compositionally biased region" description="Gly residues" evidence="1">
    <location>
        <begin position="54"/>
        <end position="64"/>
    </location>
</feature>
<evidence type="ECO:0000313" key="2">
    <source>
        <dbReference type="EMBL" id="GHG60956.1"/>
    </source>
</evidence>
<reference evidence="3" key="1">
    <citation type="journal article" date="2019" name="Int. J. Syst. Evol. Microbiol.">
        <title>The Global Catalogue of Microorganisms (GCM) 10K type strain sequencing project: providing services to taxonomists for standard genome sequencing and annotation.</title>
        <authorList>
            <consortium name="The Broad Institute Genomics Platform"/>
            <consortium name="The Broad Institute Genome Sequencing Center for Infectious Disease"/>
            <person name="Wu L."/>
            <person name="Ma J."/>
        </authorList>
    </citation>
    <scope>NUCLEOTIDE SEQUENCE [LARGE SCALE GENOMIC DNA]</scope>
    <source>
        <strain evidence="3">JCM 4253</strain>
    </source>
</reference>